<gene>
    <name evidence="1" type="primary">ORF136_2</name>
    <name evidence="1" type="ORF">HusqMp119</name>
</gene>
<dbReference type="RefSeq" id="YP_006234359.1">
    <property type="nucleotide sequence ID" value="NC_017755.1"/>
</dbReference>
<proteinExistence type="predicted"/>
<dbReference type="GeneID" id="12354423"/>
<reference evidence="1" key="1">
    <citation type="journal article" date="2012" name="PLoS ONE">
        <title>The Mitochondrial Genome of the Lycophyte Huperzia squarrosa: The Most Archaic Form in Vascular Plants.</title>
        <authorList>
            <person name="Liu Y."/>
            <person name="Wang B."/>
            <person name="Cui P."/>
            <person name="Li L."/>
            <person name="Xue J.Y."/>
            <person name="Yu J."/>
            <person name="Qiu Y.L."/>
        </authorList>
    </citation>
    <scope>NUCLEOTIDE SEQUENCE</scope>
</reference>
<evidence type="ECO:0000313" key="1">
    <source>
        <dbReference type="EMBL" id="AEV55798.1"/>
    </source>
</evidence>
<geneLocation type="mitochondrion" evidence="1"/>
<name>H9M891_PHLSQ</name>
<sequence length="136" mass="15330">MEKRFYPLPGRNPSPFRSTLSKLLSRTRLPFIRSPKVISLAQSRRAQSRHLNYEKKNQGSTRMARGSILTEWNDCGPAEDSSSSLPGLLLLTPWASYYMARVICCASRRRYPFTASVARRKGGQPNVSRPGQPCCP</sequence>
<protein>
    <submittedName>
        <fullName evidence="1">Uncharacterized protein</fullName>
    </submittedName>
</protein>
<dbReference type="AlphaFoldDB" id="H9M891"/>
<keyword evidence="1" id="KW-0496">Mitochondrion</keyword>
<organism evidence="1">
    <name type="scientific">Phlegmariurus squarrosus</name>
    <name type="common">Rock tassel fern</name>
    <name type="synonym">Lycopodium squarrosum</name>
    <dbReference type="NCBI Taxonomy" id="73615"/>
    <lineage>
        <taxon>Eukaryota</taxon>
        <taxon>Viridiplantae</taxon>
        <taxon>Streptophyta</taxon>
        <taxon>Embryophyta</taxon>
        <taxon>Tracheophyta</taxon>
        <taxon>Lycopodiopsida</taxon>
        <taxon>Lycopodiales</taxon>
        <taxon>Lycopodiaceae</taxon>
        <taxon>Huperzioideae</taxon>
        <taxon>Phlegmariurus</taxon>
    </lineage>
</organism>
<dbReference type="EMBL" id="JQ002659">
    <property type="protein sequence ID" value="AEV55798.1"/>
    <property type="molecule type" value="Genomic_DNA"/>
</dbReference>
<accession>H9M891</accession>